<evidence type="ECO:0000313" key="2">
    <source>
        <dbReference type="Proteomes" id="UP000481033"/>
    </source>
</evidence>
<evidence type="ECO:0000313" key="1">
    <source>
        <dbReference type="EMBL" id="NEZ56234.1"/>
    </source>
</evidence>
<dbReference type="AlphaFoldDB" id="A0A6M0RJ46"/>
<dbReference type="Proteomes" id="UP000481033">
    <property type="component" value="Unassembled WGS sequence"/>
</dbReference>
<name>A0A6M0RJ46_9CYAN</name>
<proteinExistence type="predicted"/>
<gene>
    <name evidence="1" type="ORF">DXZ20_11235</name>
</gene>
<protein>
    <submittedName>
        <fullName evidence="1">Putative baseplate assembly protein</fullName>
    </submittedName>
</protein>
<reference evidence="1 2" key="1">
    <citation type="journal article" date="2020" name="Microb. Ecol.">
        <title>Ecogenomics of the Marine Benthic Filamentous Cyanobacterium Adonisia.</title>
        <authorList>
            <person name="Walter J.M."/>
            <person name="Coutinho F.H."/>
            <person name="Leomil L."/>
            <person name="Hargreaves P.I."/>
            <person name="Campeao M.E."/>
            <person name="Vieira V.V."/>
            <person name="Silva B.S."/>
            <person name="Fistarol G.O."/>
            <person name="Salomon P.S."/>
            <person name="Sawabe T."/>
            <person name="Mino S."/>
            <person name="Hosokawa M."/>
            <person name="Miyashita H."/>
            <person name="Maruyama F."/>
            <person name="van Verk M.C."/>
            <person name="Dutilh B.E."/>
            <person name="Thompson C.C."/>
            <person name="Thompson F.L."/>
        </authorList>
    </citation>
    <scope>NUCLEOTIDE SEQUENCE [LARGE SCALE GENOMIC DNA]</scope>
    <source>
        <strain evidence="1 2">CCMR0081</strain>
    </source>
</reference>
<keyword evidence="2" id="KW-1185">Reference proteome</keyword>
<dbReference type="RefSeq" id="WP_163698202.1">
    <property type="nucleotide sequence ID" value="NZ_QXHD01000004.1"/>
</dbReference>
<dbReference type="InterPro" id="IPR011749">
    <property type="entry name" value="CHP02243"/>
</dbReference>
<dbReference type="NCBIfam" id="TIGR02243">
    <property type="entry name" value="putative baseplate assembly protein"/>
    <property type="match status" value="1"/>
</dbReference>
<organism evidence="1 2">
    <name type="scientific">Adonisia turfae CCMR0081</name>
    <dbReference type="NCBI Taxonomy" id="2292702"/>
    <lineage>
        <taxon>Bacteria</taxon>
        <taxon>Bacillati</taxon>
        <taxon>Cyanobacteriota</taxon>
        <taxon>Adonisia</taxon>
        <taxon>Adonisia turfae</taxon>
    </lineage>
</organism>
<sequence>MNSFLARELLALNDCGCCDGIGLYTPVEVFNRAGLKTITYRAGVHGQFKQSMLAQLSSAELSALQALTTRDDDDFAIALLDAWATVADVLTFYQERIAQESYLHTATERLSIRHLARLIGYQLQPGVAASTQLAFTLDTAPGSPTQITLDAGTKVQSIPGKGELPQLFETSTPIEARIAWNSLRPRLTQPQTNSSVNQSVTVQGIANSLQKGDKLLIVKGSSRSFKTVFRVTLDQAANTTRLDLISGAPPALPGFNNPTFPPGVEPNQQVPLTQAQIDSRIISKSWSQEDLLALIENQGWSVDSLTETIVTQQTAPPQPAEIYVFRLSAPVFGHNAAKRIEYDDSGDYSTPVIENGTLKQIEWQPAGESGSWLFLDNAYEGITQGGYVAIRKAPSSNPVIATINQVSTLTRSEYNLSGKTTRLILDTDWWKANSNSFHIIRRTLVYAQSEALSLANLPITEAVQGDTITLDSFYLGLQPGQPLILNGERADLPGVTHSEVLTLKTITIQSGYTQIILQKGLTYPYRRDTVTINANVAPATHGETVQEILGNGDASQVYQTFTLRQSPLTHVSSDATPSGALSTLEIRVNDIHWHEAPMLYGQTPQDRSFITRLTEAGNTLVKFGDGHTGERLPTGINNIDARYRKGLGLAGNVRADQLTNLMSRPLGLKAVTNPLPATGGDNGESLANARDNAPLTVLTLDRVVSLQDFEDFSRAFGGIAKALATWTWMGQHRGVFVTVAGPNGEAIEAELIAKLLKQLQKSGDPHVPIQVQSYRAAKFTLAGKIQINPDFQADSVLDAVKQAMRRAFSFEARAFGQGVALSEVLAVMQRVTGVVHVDLDLLRRYGLLLINGLKRPLPAAVPQHDGSNLLAAELLTLDPAALDQLGVLS</sequence>
<dbReference type="EMBL" id="QXHD01000004">
    <property type="protein sequence ID" value="NEZ56234.1"/>
    <property type="molecule type" value="Genomic_DNA"/>
</dbReference>
<accession>A0A6M0RJ46</accession>
<comment type="caution">
    <text evidence="1">The sequence shown here is derived from an EMBL/GenBank/DDBJ whole genome shotgun (WGS) entry which is preliminary data.</text>
</comment>